<protein>
    <recommendedName>
        <fullName evidence="3">Secreted protein</fullName>
    </recommendedName>
</protein>
<name>A0ABS5TVF9_9CELL</name>
<organism evidence="1 2">
    <name type="scientific">Cellulomonas fulva</name>
    <dbReference type="NCBI Taxonomy" id="2835530"/>
    <lineage>
        <taxon>Bacteria</taxon>
        <taxon>Bacillati</taxon>
        <taxon>Actinomycetota</taxon>
        <taxon>Actinomycetes</taxon>
        <taxon>Micrococcales</taxon>
        <taxon>Cellulomonadaceae</taxon>
        <taxon>Cellulomonas</taxon>
    </lineage>
</organism>
<dbReference type="Proteomes" id="UP000722125">
    <property type="component" value="Unassembled WGS sequence"/>
</dbReference>
<sequence length="176" mass="17586">MSRRPRARLLVLATLALVALCTGVVGVTGAAWTDRASASGTATGGSWSTTSTCTVRDADGSVDATTPCTVLDGSVRVEVWPAGAGAMAGHAYASFSAPGIGADQRIAFDLLLPDPADPSWSWAGAGVAAVNNGGTVTSACSALPRVTGVLAPNLGETPGVYLTLDTPRSSSPVCRP</sequence>
<gene>
    <name evidence="1" type="ORF">KIN34_02380</name>
</gene>
<reference evidence="1 2" key="1">
    <citation type="submission" date="2021-05" db="EMBL/GenBank/DDBJ databases">
        <title>Description of Cellulomonas sp. DKR-3 sp. nov.</title>
        <authorList>
            <person name="Dahal R.H."/>
            <person name="Chaudhary D.K."/>
        </authorList>
    </citation>
    <scope>NUCLEOTIDE SEQUENCE [LARGE SCALE GENOMIC DNA]</scope>
    <source>
        <strain evidence="1 2">DKR-3</strain>
    </source>
</reference>
<accession>A0ABS5TVF9</accession>
<comment type="caution">
    <text evidence="1">The sequence shown here is derived from an EMBL/GenBank/DDBJ whole genome shotgun (WGS) entry which is preliminary data.</text>
</comment>
<evidence type="ECO:0000313" key="1">
    <source>
        <dbReference type="EMBL" id="MBT0993139.1"/>
    </source>
</evidence>
<dbReference type="RefSeq" id="WP_214346155.1">
    <property type="nucleotide sequence ID" value="NZ_JAHBOH010000001.1"/>
</dbReference>
<evidence type="ECO:0000313" key="2">
    <source>
        <dbReference type="Proteomes" id="UP000722125"/>
    </source>
</evidence>
<evidence type="ECO:0008006" key="3">
    <source>
        <dbReference type="Google" id="ProtNLM"/>
    </source>
</evidence>
<dbReference type="EMBL" id="JAHBOH010000001">
    <property type="protein sequence ID" value="MBT0993139.1"/>
    <property type="molecule type" value="Genomic_DNA"/>
</dbReference>
<keyword evidence="2" id="KW-1185">Reference proteome</keyword>
<proteinExistence type="predicted"/>